<dbReference type="Proteomes" id="UP000057213">
    <property type="component" value="Chromosome"/>
</dbReference>
<dbReference type="STRING" id="1318743.PU02_0980"/>
<evidence type="ECO:0000256" key="8">
    <source>
        <dbReference type="ARBA" id="ARBA00023284"/>
    </source>
</evidence>
<keyword evidence="7" id="KW-1015">Disulfide bond</keyword>
<dbReference type="GO" id="GO:0005737">
    <property type="term" value="C:cytoplasm"/>
    <property type="evidence" value="ECO:0007669"/>
    <property type="project" value="TreeGrafter"/>
</dbReference>
<keyword evidence="8" id="KW-0676">Redox-active center</keyword>
<dbReference type="GO" id="GO:0045454">
    <property type="term" value="P:cell redox homeostasis"/>
    <property type="evidence" value="ECO:0007669"/>
    <property type="project" value="TreeGrafter"/>
</dbReference>
<comment type="catalytic activity">
    <reaction evidence="12">
        <text>a hydroperoxide + [thioredoxin]-dithiol = an alcohol + [thioredoxin]-disulfide + H2O</text>
        <dbReference type="Rhea" id="RHEA:62620"/>
        <dbReference type="Rhea" id="RHEA-COMP:10698"/>
        <dbReference type="Rhea" id="RHEA-COMP:10700"/>
        <dbReference type="ChEBI" id="CHEBI:15377"/>
        <dbReference type="ChEBI" id="CHEBI:29950"/>
        <dbReference type="ChEBI" id="CHEBI:30879"/>
        <dbReference type="ChEBI" id="CHEBI:35924"/>
        <dbReference type="ChEBI" id="CHEBI:50058"/>
        <dbReference type="EC" id="1.11.1.24"/>
    </reaction>
</comment>
<dbReference type="NCBIfam" id="NF006960">
    <property type="entry name" value="PRK09437.1"/>
    <property type="match status" value="1"/>
</dbReference>
<dbReference type="PATRIC" id="fig|1318743.3.peg.994"/>
<dbReference type="InterPro" id="IPR024706">
    <property type="entry name" value="Peroxiredoxin_AhpC-typ"/>
</dbReference>
<evidence type="ECO:0000313" key="15">
    <source>
        <dbReference type="EMBL" id="ALE03794.1"/>
    </source>
</evidence>
<keyword evidence="5" id="KW-0049">Antioxidant</keyword>
<dbReference type="CDD" id="cd03017">
    <property type="entry name" value="PRX_BCP"/>
    <property type="match status" value="1"/>
</dbReference>
<proteinExistence type="inferred from homology"/>
<evidence type="ECO:0000256" key="5">
    <source>
        <dbReference type="ARBA" id="ARBA00022862"/>
    </source>
</evidence>
<evidence type="ECO:0000256" key="11">
    <source>
        <dbReference type="ARBA" id="ARBA00042639"/>
    </source>
</evidence>
<dbReference type="InterPro" id="IPR013766">
    <property type="entry name" value="Thioredoxin_domain"/>
</dbReference>
<evidence type="ECO:0000256" key="1">
    <source>
        <dbReference type="ARBA" id="ARBA00003330"/>
    </source>
</evidence>
<evidence type="ECO:0000256" key="6">
    <source>
        <dbReference type="ARBA" id="ARBA00023002"/>
    </source>
</evidence>
<evidence type="ECO:0000256" key="12">
    <source>
        <dbReference type="ARBA" id="ARBA00049091"/>
    </source>
</evidence>
<protein>
    <recommendedName>
        <fullName evidence="3">thioredoxin-dependent peroxiredoxin</fullName>
        <ecNumber evidence="3">1.11.1.24</ecNumber>
    </recommendedName>
    <alternativeName>
        <fullName evidence="9">Thioredoxin peroxidase</fullName>
    </alternativeName>
    <alternativeName>
        <fullName evidence="11">Thioredoxin-dependent peroxiredoxin Bcp</fullName>
    </alternativeName>
</protein>
<evidence type="ECO:0000259" key="14">
    <source>
        <dbReference type="PROSITE" id="PS51352"/>
    </source>
</evidence>
<comment type="similarity">
    <text evidence="10">Belongs to the peroxiredoxin family. BCP/PrxQ subfamily.</text>
</comment>
<dbReference type="Pfam" id="PF00578">
    <property type="entry name" value="AhpC-TSA"/>
    <property type="match status" value="1"/>
</dbReference>
<evidence type="ECO:0000256" key="7">
    <source>
        <dbReference type="ARBA" id="ARBA00023157"/>
    </source>
</evidence>
<dbReference type="FunFam" id="3.40.30.10:FF:000007">
    <property type="entry name" value="Thioredoxin-dependent thiol peroxidase"/>
    <property type="match status" value="1"/>
</dbReference>
<evidence type="ECO:0000256" key="13">
    <source>
        <dbReference type="PIRSR" id="PIRSR000239-1"/>
    </source>
</evidence>
<keyword evidence="16" id="KW-1185">Reference proteome</keyword>
<evidence type="ECO:0000256" key="2">
    <source>
        <dbReference type="ARBA" id="ARBA00011245"/>
    </source>
</evidence>
<dbReference type="RefSeq" id="WP_053944290.1">
    <property type="nucleotide sequence ID" value="NZ_CP010401.1"/>
</dbReference>
<evidence type="ECO:0000256" key="4">
    <source>
        <dbReference type="ARBA" id="ARBA00022559"/>
    </source>
</evidence>
<dbReference type="OrthoDB" id="9812811at2"/>
<dbReference type="GO" id="GO:0034599">
    <property type="term" value="P:cellular response to oxidative stress"/>
    <property type="evidence" value="ECO:0007669"/>
    <property type="project" value="TreeGrafter"/>
</dbReference>
<dbReference type="PROSITE" id="PS51352">
    <property type="entry name" value="THIOREDOXIN_2"/>
    <property type="match status" value="1"/>
</dbReference>
<dbReference type="PANTHER" id="PTHR42801:SF4">
    <property type="entry name" value="AHPC_TSA FAMILY PROTEIN"/>
    <property type="match status" value="1"/>
</dbReference>
<dbReference type="KEGG" id="banc:PU02_0980"/>
<dbReference type="PANTHER" id="PTHR42801">
    <property type="entry name" value="THIOREDOXIN-DEPENDENT PEROXIDE REDUCTASE"/>
    <property type="match status" value="1"/>
</dbReference>
<evidence type="ECO:0000313" key="16">
    <source>
        <dbReference type="Proteomes" id="UP000057213"/>
    </source>
</evidence>
<evidence type="ECO:0000256" key="3">
    <source>
        <dbReference type="ARBA" id="ARBA00013017"/>
    </source>
</evidence>
<organism evidence="15 16">
    <name type="scientific">Bartonella ancashensis</name>
    <dbReference type="NCBI Taxonomy" id="1318743"/>
    <lineage>
        <taxon>Bacteria</taxon>
        <taxon>Pseudomonadati</taxon>
        <taxon>Pseudomonadota</taxon>
        <taxon>Alphaproteobacteria</taxon>
        <taxon>Hyphomicrobiales</taxon>
        <taxon>Bartonellaceae</taxon>
        <taxon>Bartonella</taxon>
    </lineage>
</organism>
<dbReference type="InterPro" id="IPR000866">
    <property type="entry name" value="AhpC/TSA"/>
</dbReference>
<dbReference type="PIRSF" id="PIRSF000239">
    <property type="entry name" value="AHPC"/>
    <property type="match status" value="1"/>
</dbReference>
<dbReference type="InterPro" id="IPR036249">
    <property type="entry name" value="Thioredoxin-like_sf"/>
</dbReference>
<evidence type="ECO:0000256" key="10">
    <source>
        <dbReference type="ARBA" id="ARBA00038489"/>
    </source>
</evidence>
<evidence type="ECO:0000256" key="9">
    <source>
        <dbReference type="ARBA" id="ARBA00032824"/>
    </source>
</evidence>
<accession>A0A0M4LGZ0</accession>
<dbReference type="GO" id="GO:0008379">
    <property type="term" value="F:thioredoxin peroxidase activity"/>
    <property type="evidence" value="ECO:0007669"/>
    <property type="project" value="TreeGrafter"/>
</dbReference>
<feature type="active site" description="Cysteine sulfenic acid (-SOH) intermediate; for peroxidase activity" evidence="13">
    <location>
        <position position="46"/>
    </location>
</feature>
<keyword evidence="6 15" id="KW-0560">Oxidoreductase</keyword>
<dbReference type="EMBL" id="CP010401">
    <property type="protein sequence ID" value="ALE03794.1"/>
    <property type="molecule type" value="Genomic_DNA"/>
</dbReference>
<gene>
    <name evidence="15" type="ORF">PU02_0980</name>
</gene>
<dbReference type="Gene3D" id="3.40.30.10">
    <property type="entry name" value="Glutaredoxin"/>
    <property type="match status" value="1"/>
</dbReference>
<keyword evidence="4 15" id="KW-0575">Peroxidase</keyword>
<reference evidence="15 16" key="1">
    <citation type="journal article" date="2015" name="Genome Announc.">
        <title>Complete Genome Sequence of Bartonella ancashensis Strain 20.00, Isolated from the Blood of a Patient with Verruga Peruana.</title>
        <authorList>
            <person name="Hang J."/>
            <person name="Mullins K.E."/>
            <person name="Clifford R.J."/>
            <person name="Onmus-Leone F."/>
            <person name="Yang Y."/>
            <person name="Jiang J."/>
            <person name="Leguia M."/>
            <person name="Kasper M.R."/>
            <person name="Maguina C."/>
            <person name="Lesho E.P."/>
            <person name="Jarman R.G."/>
            <person name="Richards A.L."/>
            <person name="Blazes D."/>
        </authorList>
    </citation>
    <scope>NUCLEOTIDE SEQUENCE [LARGE SCALE GENOMIC DNA]</scope>
    <source>
        <strain evidence="15 16">20.00</strain>
    </source>
</reference>
<comment type="function">
    <text evidence="1">Thiol-specific peroxidase that catalyzes the reduction of hydrogen peroxide and organic hydroperoxides to water and alcohols, respectively. Plays a role in cell protection against oxidative stress by detoxifying peroxides and as sensor of hydrogen peroxide-mediated signaling events.</text>
</comment>
<dbReference type="EC" id="1.11.1.24" evidence="3"/>
<dbReference type="AlphaFoldDB" id="A0A0M4LGZ0"/>
<dbReference type="InterPro" id="IPR050924">
    <property type="entry name" value="Peroxiredoxin_BCP/PrxQ"/>
</dbReference>
<sequence>MAQLIQGDIAPDFKLSRDGGNQLQLSSLQGNPVVLYFYPKDDTSGCTNEAVNFSLLKGEFDKIGVTVIGISPDSVEKHNKFKEKHKLDVILVSDEEKNTLQDYGVWVQKSMYGRQYMGVERTTFLIDSSGKIAAKWQKVSVPGHAEKVLEAARELCSRLS</sequence>
<comment type="subunit">
    <text evidence="2">Monomer.</text>
</comment>
<feature type="domain" description="Thioredoxin" evidence="14">
    <location>
        <begin position="4"/>
        <end position="157"/>
    </location>
</feature>
<name>A0A0M4LGZ0_9HYPH</name>
<dbReference type="SUPFAM" id="SSF52833">
    <property type="entry name" value="Thioredoxin-like"/>
    <property type="match status" value="1"/>
</dbReference>